<proteinExistence type="predicted"/>
<dbReference type="AlphaFoldDB" id="B7J6U3"/>
<gene>
    <name evidence="1" type="ordered locus">AFE_0885</name>
</gene>
<dbReference type="Proteomes" id="UP000001362">
    <property type="component" value="Chromosome"/>
</dbReference>
<protein>
    <submittedName>
        <fullName evidence="1">Uncharacterized protein</fullName>
    </submittedName>
</protein>
<sequence length="34" mass="3997">MRRIFPRSLSCAVGFLLAAFCRDFGFEKTQHIDY</sequence>
<dbReference type="EMBL" id="CP001219">
    <property type="protein sequence ID" value="ACK78975.1"/>
    <property type="molecule type" value="Genomic_DNA"/>
</dbReference>
<dbReference type="PaxDb" id="243159-AFE_0885"/>
<evidence type="ECO:0000313" key="2">
    <source>
        <dbReference type="Proteomes" id="UP000001362"/>
    </source>
</evidence>
<organism evidence="1 2">
    <name type="scientific">Acidithiobacillus ferrooxidans (strain ATCC 23270 / DSM 14882 / CIP 104768 / NCIMB 8455)</name>
    <name type="common">Ferrobacillus ferrooxidans (strain ATCC 23270)</name>
    <dbReference type="NCBI Taxonomy" id="243159"/>
    <lineage>
        <taxon>Bacteria</taxon>
        <taxon>Pseudomonadati</taxon>
        <taxon>Pseudomonadota</taxon>
        <taxon>Acidithiobacillia</taxon>
        <taxon>Acidithiobacillales</taxon>
        <taxon>Acidithiobacillaceae</taxon>
        <taxon>Acidithiobacillus</taxon>
    </lineage>
</organism>
<name>B7J6U3_ACIF2</name>
<accession>B7J6U3</accession>
<dbReference type="HOGENOM" id="CLU_3371483_0_0_6"/>
<keyword evidence="2" id="KW-1185">Reference proteome</keyword>
<reference evidence="1 2" key="1">
    <citation type="journal article" date="2008" name="BMC Genomics">
        <title>Acidithiobacillus ferrooxidans metabolism: from genome sequence to industrial applications.</title>
        <authorList>
            <person name="Valdes J."/>
            <person name="Pedroso I."/>
            <person name="Quatrini R."/>
            <person name="Dodson R.J."/>
            <person name="Tettelin H."/>
            <person name="Blake R.II."/>
            <person name="Eisen J.A."/>
            <person name="Holmes D.S."/>
        </authorList>
    </citation>
    <scope>NUCLEOTIDE SEQUENCE [LARGE SCALE GENOMIC DNA]</scope>
    <source>
        <strain evidence="2">ATCC 23270 / DSM 14882 / CIP 104768 / NCIMB 8455</strain>
    </source>
</reference>
<evidence type="ECO:0000313" key="1">
    <source>
        <dbReference type="EMBL" id="ACK78975.1"/>
    </source>
</evidence>
<dbReference type="KEGG" id="afr:AFE_0885"/>